<keyword evidence="15 16" id="KW-0539">Nucleus</keyword>
<dbReference type="OrthoDB" id="6020421at2759"/>
<dbReference type="Pfam" id="PF00867">
    <property type="entry name" value="XPG_I"/>
    <property type="match status" value="1"/>
</dbReference>
<dbReference type="FunFam" id="3.40.50.1010:FF:000002">
    <property type="entry name" value="Exonuclease 1, putative"/>
    <property type="match status" value="1"/>
</dbReference>
<dbReference type="InterPro" id="IPR037315">
    <property type="entry name" value="EXO1_H3TH"/>
</dbReference>
<evidence type="ECO:0000256" key="16">
    <source>
        <dbReference type="RuleBase" id="RU910737"/>
    </source>
</evidence>
<dbReference type="GO" id="GO:0006310">
    <property type="term" value="P:DNA recombination"/>
    <property type="evidence" value="ECO:0007669"/>
    <property type="project" value="TreeGrafter"/>
</dbReference>
<keyword evidence="8 16" id="KW-0228">DNA excision</keyword>
<dbReference type="GO" id="GO:0035312">
    <property type="term" value="F:5'-3' DNA exonuclease activity"/>
    <property type="evidence" value="ECO:0007669"/>
    <property type="project" value="UniProtKB-UniRule"/>
</dbReference>
<evidence type="ECO:0000256" key="2">
    <source>
        <dbReference type="ARBA" id="ARBA00010563"/>
    </source>
</evidence>
<keyword evidence="7 16" id="KW-0227">DNA damage</keyword>
<evidence type="ECO:0000256" key="6">
    <source>
        <dbReference type="ARBA" id="ARBA00022759"/>
    </source>
</evidence>
<dbReference type="CDD" id="cd09908">
    <property type="entry name" value="H3TH_EXO1"/>
    <property type="match status" value="1"/>
</dbReference>
<dbReference type="CDD" id="cd09857">
    <property type="entry name" value="PIN_EXO1"/>
    <property type="match status" value="1"/>
</dbReference>
<keyword evidence="14 16" id="KW-0234">DNA repair</keyword>
<dbReference type="PANTHER" id="PTHR11081:SF8">
    <property type="entry name" value="EXONUCLEASE 1"/>
    <property type="match status" value="1"/>
</dbReference>
<dbReference type="AlphaFoldDB" id="A0A913X7E7"/>
<dbReference type="InterPro" id="IPR006085">
    <property type="entry name" value="XPG_DNA_repair_N"/>
</dbReference>
<organism evidence="20 21">
    <name type="scientific">Exaiptasia diaphana</name>
    <name type="common">Tropical sea anemone</name>
    <name type="synonym">Aiptasia pulchella</name>
    <dbReference type="NCBI Taxonomy" id="2652724"/>
    <lineage>
        <taxon>Eukaryota</taxon>
        <taxon>Metazoa</taxon>
        <taxon>Cnidaria</taxon>
        <taxon>Anthozoa</taxon>
        <taxon>Hexacorallia</taxon>
        <taxon>Actiniaria</taxon>
        <taxon>Aiptasiidae</taxon>
        <taxon>Exaiptasia</taxon>
    </lineage>
</organism>
<dbReference type="Proteomes" id="UP000887567">
    <property type="component" value="Unplaced"/>
</dbReference>
<evidence type="ECO:0000313" key="20">
    <source>
        <dbReference type="EnsemblMetazoa" id="XP_020899631.1"/>
    </source>
</evidence>
<dbReference type="KEGG" id="epa:110238307"/>
<evidence type="ECO:0000256" key="11">
    <source>
        <dbReference type="ARBA" id="ARBA00022842"/>
    </source>
</evidence>
<evidence type="ECO:0000259" key="19">
    <source>
        <dbReference type="SMART" id="SM00485"/>
    </source>
</evidence>
<dbReference type="InterPro" id="IPR006086">
    <property type="entry name" value="XPG-I_dom"/>
</dbReference>
<comment type="subcellular location">
    <subcellularLocation>
        <location evidence="1 16">Nucleus</location>
    </subcellularLocation>
</comment>
<keyword evidence="21" id="KW-1185">Reference proteome</keyword>
<evidence type="ECO:0000313" key="21">
    <source>
        <dbReference type="Proteomes" id="UP000887567"/>
    </source>
</evidence>
<evidence type="ECO:0000259" key="18">
    <source>
        <dbReference type="SMART" id="SM00484"/>
    </source>
</evidence>
<evidence type="ECO:0000256" key="1">
    <source>
        <dbReference type="ARBA" id="ARBA00004123"/>
    </source>
</evidence>
<evidence type="ECO:0000256" key="5">
    <source>
        <dbReference type="ARBA" id="ARBA00022723"/>
    </source>
</evidence>
<keyword evidence="13 16" id="KW-0238">DNA-binding</keyword>
<evidence type="ECO:0000256" key="17">
    <source>
        <dbReference type="SAM" id="MobiDB-lite"/>
    </source>
</evidence>
<dbReference type="InterPro" id="IPR008918">
    <property type="entry name" value="HhH2"/>
</dbReference>
<evidence type="ECO:0000256" key="4">
    <source>
        <dbReference type="ARBA" id="ARBA00022722"/>
    </source>
</evidence>
<dbReference type="FunFam" id="1.10.150.20:FF:000011">
    <property type="entry name" value="exonuclease 1"/>
    <property type="match status" value="1"/>
</dbReference>
<dbReference type="PRINTS" id="PR00853">
    <property type="entry name" value="XPGRADSUPER"/>
</dbReference>
<evidence type="ECO:0000256" key="9">
    <source>
        <dbReference type="ARBA" id="ARBA00022801"/>
    </source>
</evidence>
<dbReference type="PANTHER" id="PTHR11081">
    <property type="entry name" value="FLAP ENDONUCLEASE FAMILY MEMBER"/>
    <property type="match status" value="1"/>
</dbReference>
<sequence length="675" mass="75876">MGIQGLLPLLKPIQKDVHLSKFSGQTIGVDTYCWLHKGAYGCAMDIVEGKQTKVYLNYVIKRLEMMLYYNIKPYVVLDGGHLPSKASKEAERRKTRQENKAKGLAFLRAGNKTQACECFQKCVDVTPEMALEVIKVCRERNIDYLVAPYEADSQLAYLMKTGITQAVISEDSDLLVYGCKKVIFKMDEFGDGTLIDLDDLPKLKDLKMHEFTLERFRHMCILSGCDYLPSIKGIGLKTANKLVRKHSTITKLVRNIRLENKLKVPDNYEKNFQQADETFLYQMVFDPISQSVVPLTPLPDGVLPGQLNFAGSLIPKENALAIALGNVNPITNEIMDDYDPLINKIDKSEIKIDMSACSNNSSCQQSLTPSTANTHNGEDPTTGCRRFLLPPLNRTRLKENDNASEEKDLIKMYTFLKQKKPAISTERKQSCCHSRKQRLKNPFRLKSKNMAPGRLSSYFVNMNSTPENVSKSIFSDLPSLAEVCIPLPSYEEEELQKENSQIDTFNVTRTSPGKIFPSALQIDYEDSRLQNGRHKDVRATPNGYNESTIPVANKPLRVLNVTSPNPSSTATPLRSLNKFVYKPKIKSNDKVTTKQDSAVTDSGCLSDNETEAPPDGIVKKHIQWKPISSIGCAGFSRCKQVGLSKRKSKTRNGNDCTTLFNYFEYTKAKKPRLDA</sequence>
<accession>A0A913X7E7</accession>
<dbReference type="RefSeq" id="XP_020899631.1">
    <property type="nucleotide sequence ID" value="XM_021043972.2"/>
</dbReference>
<dbReference type="Pfam" id="PF00752">
    <property type="entry name" value="XPG_N"/>
    <property type="match status" value="1"/>
</dbReference>
<evidence type="ECO:0000256" key="12">
    <source>
        <dbReference type="ARBA" id="ARBA00022881"/>
    </source>
</evidence>
<dbReference type="InterPro" id="IPR019974">
    <property type="entry name" value="XPG_CS"/>
</dbReference>
<keyword evidence="11 16" id="KW-0460">Magnesium</keyword>
<keyword evidence="9 16" id="KW-0378">Hydrolase</keyword>
<dbReference type="SUPFAM" id="SSF88723">
    <property type="entry name" value="PIN domain-like"/>
    <property type="match status" value="1"/>
</dbReference>
<dbReference type="GO" id="GO:0003677">
    <property type="term" value="F:DNA binding"/>
    <property type="evidence" value="ECO:0007669"/>
    <property type="project" value="UniProtKB-UniRule"/>
</dbReference>
<dbReference type="SMART" id="SM00484">
    <property type="entry name" value="XPGI"/>
    <property type="match status" value="1"/>
</dbReference>
<keyword evidence="6" id="KW-0255">Endonuclease</keyword>
<protein>
    <recommendedName>
        <fullName evidence="3 16">Exonuclease 1</fullName>
        <ecNumber evidence="16">3.1.-.-</ecNumber>
    </recommendedName>
</protein>
<dbReference type="PROSITE" id="PS00842">
    <property type="entry name" value="XPG_2"/>
    <property type="match status" value="1"/>
</dbReference>
<dbReference type="GO" id="GO:0046872">
    <property type="term" value="F:metal ion binding"/>
    <property type="evidence" value="ECO:0007669"/>
    <property type="project" value="UniProtKB-UniRule"/>
</dbReference>
<keyword evidence="4 16" id="KW-0540">Nuclease</keyword>
<evidence type="ECO:0000256" key="14">
    <source>
        <dbReference type="ARBA" id="ARBA00023204"/>
    </source>
</evidence>
<evidence type="ECO:0000256" key="10">
    <source>
        <dbReference type="ARBA" id="ARBA00022839"/>
    </source>
</evidence>
<comment type="function">
    <text evidence="16">5'-&gt;3' double-stranded DNA exonuclease which may also possess a cryptic 3'-&gt;5' double-stranded DNA exonuclease activity. Functions in DNA mismatch repair.</text>
</comment>
<dbReference type="Gene3D" id="1.10.150.20">
    <property type="entry name" value="5' to 3' exonuclease, C-terminal subdomain"/>
    <property type="match status" value="1"/>
</dbReference>
<dbReference type="EnsemblMetazoa" id="XM_021043972.2">
    <property type="protein sequence ID" value="XP_020899631.1"/>
    <property type="gene ID" value="LOC110238307"/>
</dbReference>
<dbReference type="InterPro" id="IPR006084">
    <property type="entry name" value="XPG/Rad2"/>
</dbReference>
<evidence type="ECO:0000256" key="7">
    <source>
        <dbReference type="ARBA" id="ARBA00022763"/>
    </source>
</evidence>
<evidence type="ECO:0000256" key="3">
    <source>
        <dbReference type="ARBA" id="ARBA00020324"/>
    </source>
</evidence>
<comment type="cofactor">
    <cofactor evidence="16">
        <name>Mg(2+)</name>
        <dbReference type="ChEBI" id="CHEBI:18420"/>
    </cofactor>
    <text evidence="16">Binds 2 magnesium ions per subunit. They probably participate in the reaction catalyzed by the enzyme. May bind an additional third magnesium ion after substrate binding.</text>
</comment>
<dbReference type="GO" id="GO:0017108">
    <property type="term" value="F:5'-flap endonuclease activity"/>
    <property type="evidence" value="ECO:0007669"/>
    <property type="project" value="TreeGrafter"/>
</dbReference>
<feature type="region of interest" description="Disordered" evidence="17">
    <location>
        <begin position="363"/>
        <end position="385"/>
    </location>
</feature>
<keyword evidence="5 16" id="KW-0479">Metal-binding</keyword>
<feature type="domain" description="XPG N-terminal" evidence="19">
    <location>
        <begin position="1"/>
        <end position="99"/>
    </location>
</feature>
<dbReference type="InterPro" id="IPR029060">
    <property type="entry name" value="PIN-like_dom_sf"/>
</dbReference>
<reference evidence="20" key="1">
    <citation type="submission" date="2022-11" db="UniProtKB">
        <authorList>
            <consortium name="EnsemblMetazoa"/>
        </authorList>
    </citation>
    <scope>IDENTIFICATION</scope>
</reference>
<dbReference type="SMART" id="SM00279">
    <property type="entry name" value="HhH2"/>
    <property type="match status" value="1"/>
</dbReference>
<name>A0A913X7E7_EXADI</name>
<evidence type="ECO:0000256" key="13">
    <source>
        <dbReference type="ARBA" id="ARBA00023125"/>
    </source>
</evidence>
<evidence type="ECO:0000256" key="15">
    <source>
        <dbReference type="ARBA" id="ARBA00023242"/>
    </source>
</evidence>
<comment type="similarity">
    <text evidence="2 16">Belongs to the XPG/RAD2 endonuclease family. EXO1 subfamily.</text>
</comment>
<evidence type="ECO:0000256" key="8">
    <source>
        <dbReference type="ARBA" id="ARBA00022769"/>
    </source>
</evidence>
<dbReference type="GeneID" id="110238307"/>
<dbReference type="InterPro" id="IPR036279">
    <property type="entry name" value="5-3_exonuclease_C_sf"/>
</dbReference>
<dbReference type="Gene3D" id="3.40.50.1010">
    <property type="entry name" value="5'-nuclease"/>
    <property type="match status" value="1"/>
</dbReference>
<proteinExistence type="inferred from homology"/>
<dbReference type="GO" id="GO:0005634">
    <property type="term" value="C:nucleus"/>
    <property type="evidence" value="ECO:0007669"/>
    <property type="project" value="UniProtKB-SubCell"/>
</dbReference>
<dbReference type="EC" id="3.1.-.-" evidence="16"/>
<keyword evidence="10 16" id="KW-0269">Exonuclease</keyword>
<dbReference type="SUPFAM" id="SSF47807">
    <property type="entry name" value="5' to 3' exonuclease, C-terminal subdomain"/>
    <property type="match status" value="1"/>
</dbReference>
<dbReference type="SMART" id="SM00485">
    <property type="entry name" value="XPGN"/>
    <property type="match status" value="1"/>
</dbReference>
<feature type="domain" description="XPG-I" evidence="18">
    <location>
        <begin position="138"/>
        <end position="208"/>
    </location>
</feature>
<dbReference type="GO" id="GO:0006298">
    <property type="term" value="P:mismatch repair"/>
    <property type="evidence" value="ECO:0007669"/>
    <property type="project" value="TreeGrafter"/>
</dbReference>
<dbReference type="InterPro" id="IPR044752">
    <property type="entry name" value="PIN-like_EXO1"/>
</dbReference>
<keyword evidence="12 16" id="KW-0267">Excision nuclease</keyword>